<protein>
    <submittedName>
        <fullName evidence="2">Uncharacterized protein</fullName>
    </submittedName>
</protein>
<feature type="compositionally biased region" description="Polar residues" evidence="1">
    <location>
        <begin position="58"/>
        <end position="68"/>
    </location>
</feature>
<dbReference type="EMBL" id="JAZHXJ010001464">
    <property type="protein sequence ID" value="KAL1844785.1"/>
    <property type="molecule type" value="Genomic_DNA"/>
</dbReference>
<accession>A0ABR3VSZ5</accession>
<gene>
    <name evidence="2" type="ORF">VTK73DRAFT_1797</name>
</gene>
<dbReference type="Proteomes" id="UP001586593">
    <property type="component" value="Unassembled WGS sequence"/>
</dbReference>
<proteinExistence type="predicted"/>
<evidence type="ECO:0000313" key="3">
    <source>
        <dbReference type="Proteomes" id="UP001586593"/>
    </source>
</evidence>
<feature type="compositionally biased region" description="Basic residues" evidence="1">
    <location>
        <begin position="69"/>
        <end position="79"/>
    </location>
</feature>
<reference evidence="2 3" key="1">
    <citation type="journal article" date="2024" name="Commun. Biol.">
        <title>Comparative genomic analysis of thermophilic fungi reveals convergent evolutionary adaptations and gene losses.</title>
        <authorList>
            <person name="Steindorff A.S."/>
            <person name="Aguilar-Pontes M.V."/>
            <person name="Robinson A.J."/>
            <person name="Andreopoulos B."/>
            <person name="LaButti K."/>
            <person name="Kuo A."/>
            <person name="Mondo S."/>
            <person name="Riley R."/>
            <person name="Otillar R."/>
            <person name="Haridas S."/>
            <person name="Lipzen A."/>
            <person name="Grimwood J."/>
            <person name="Schmutz J."/>
            <person name="Clum A."/>
            <person name="Reid I.D."/>
            <person name="Moisan M.C."/>
            <person name="Butler G."/>
            <person name="Nguyen T.T.M."/>
            <person name="Dewar K."/>
            <person name="Conant G."/>
            <person name="Drula E."/>
            <person name="Henrissat B."/>
            <person name="Hansel C."/>
            <person name="Singer S."/>
            <person name="Hutchinson M.I."/>
            <person name="de Vries R.P."/>
            <person name="Natvig D.O."/>
            <person name="Powell A.J."/>
            <person name="Tsang A."/>
            <person name="Grigoriev I.V."/>
        </authorList>
    </citation>
    <scope>NUCLEOTIDE SEQUENCE [LARGE SCALE GENOMIC DNA]</scope>
    <source>
        <strain evidence="2 3">ATCC 24622</strain>
    </source>
</reference>
<keyword evidence="3" id="KW-1185">Reference proteome</keyword>
<name>A0ABR3VSZ5_9PEZI</name>
<evidence type="ECO:0000313" key="2">
    <source>
        <dbReference type="EMBL" id="KAL1844785.1"/>
    </source>
</evidence>
<feature type="region of interest" description="Disordered" evidence="1">
    <location>
        <begin position="54"/>
        <end position="79"/>
    </location>
</feature>
<organism evidence="2 3">
    <name type="scientific">Phialemonium thermophilum</name>
    <dbReference type="NCBI Taxonomy" id="223376"/>
    <lineage>
        <taxon>Eukaryota</taxon>
        <taxon>Fungi</taxon>
        <taxon>Dikarya</taxon>
        <taxon>Ascomycota</taxon>
        <taxon>Pezizomycotina</taxon>
        <taxon>Sordariomycetes</taxon>
        <taxon>Sordariomycetidae</taxon>
        <taxon>Cephalothecales</taxon>
        <taxon>Cephalothecaceae</taxon>
        <taxon>Phialemonium</taxon>
    </lineage>
</organism>
<comment type="caution">
    <text evidence="2">The sequence shown here is derived from an EMBL/GenBank/DDBJ whole genome shotgun (WGS) entry which is preliminary data.</text>
</comment>
<sequence length="79" mass="8870">MDSPPYSKPSNQMIRSSLVLVRPTALTVQTLVRVALAWQERVALSWTVSSVGVEEELGSNNGKDNNTGHPRRRIDRWLP</sequence>
<evidence type="ECO:0000256" key="1">
    <source>
        <dbReference type="SAM" id="MobiDB-lite"/>
    </source>
</evidence>